<protein>
    <submittedName>
        <fullName evidence="2">Uncharacterized protein</fullName>
    </submittedName>
</protein>
<dbReference type="InterPro" id="IPR032675">
    <property type="entry name" value="LRR_dom_sf"/>
</dbReference>
<dbReference type="Proteomes" id="UP001163046">
    <property type="component" value="Unassembled WGS sequence"/>
</dbReference>
<dbReference type="PANTHER" id="PTHR11319">
    <property type="entry name" value="G PROTEIN-COUPLED RECEPTOR-RELATED"/>
    <property type="match status" value="1"/>
</dbReference>
<dbReference type="AlphaFoldDB" id="A0A9W9Z251"/>
<feature type="transmembrane region" description="Helical" evidence="1">
    <location>
        <begin position="377"/>
        <end position="399"/>
    </location>
</feature>
<keyword evidence="1" id="KW-0472">Membrane</keyword>
<evidence type="ECO:0000313" key="2">
    <source>
        <dbReference type="EMBL" id="KAJ7373625.1"/>
    </source>
</evidence>
<sequence>MPIVLNVFSGLSMNKLTKLNAHLLKDANGLEFMFLQHNEIKAIPDNFFKTSTSLRYVFLNNNNLTKIGSDTFKGASKLEMLTLSNNYELAALEPGSFNYSDFGNLSLVYILQTGLVRIKMESFKQHRKAGLVIAPTDNIYPFQASGDERLGEGLARSGFTCKDHVCIPCHFGTYQRRSSNGSYVCTKCPAGGFYQNTIGHHGTLAGRTGCLPCPRGTYVELDKIPGKHQHICRVCPAGSKTDQWSSYRGCFCIDSFYRKGRFTRCVACPKGVRGILCNETMLVKEGYWWEFRDYNESWEYQRFVDALMIPDEQYNHNDVNFTGIFPKPYPCPKASSCLGSLNSVRKPCQTGYGGPLCEVCVKGYYKSMSRCTKCPTLPWMITQMCFIACVFFLLIFILVRDERKAKVKGRTLSDIVLARLKIVIGFYQVTAGTLDAFSYVQWPEALLQLSNYAKFVQLNVVQLAPVHCSKDSLRMNAYVGLLLTVALNGGIIILAFLYFQCRKLYIKLKKDMTSEEKVEEISLSKEHCYRGAFLVMFITFPEVSSRILRMLPPACHQICQDIEMKDCTYYLKMDYSLKCFDKFYNKYVTAAYVGAIYPVLFPLFIVVVLYLLYYRPHIKTAPAIRNESGMKSWKACASSMKTTTSAAGTGKLWKRSGS</sequence>
<evidence type="ECO:0000256" key="1">
    <source>
        <dbReference type="SAM" id="Phobius"/>
    </source>
</evidence>
<dbReference type="Gene3D" id="2.10.50.10">
    <property type="entry name" value="Tumor Necrosis Factor Receptor, subunit A, domain 2"/>
    <property type="match status" value="1"/>
</dbReference>
<evidence type="ECO:0000313" key="3">
    <source>
        <dbReference type="Proteomes" id="UP001163046"/>
    </source>
</evidence>
<gene>
    <name evidence="2" type="ORF">OS493_011232</name>
</gene>
<dbReference type="Pfam" id="PF13855">
    <property type="entry name" value="LRR_8"/>
    <property type="match status" value="1"/>
</dbReference>
<feature type="transmembrane region" description="Helical" evidence="1">
    <location>
        <begin position="590"/>
        <end position="613"/>
    </location>
</feature>
<dbReference type="OrthoDB" id="5971645at2759"/>
<keyword evidence="1" id="KW-0812">Transmembrane</keyword>
<accession>A0A9W9Z251</accession>
<dbReference type="SUPFAM" id="SSF57184">
    <property type="entry name" value="Growth factor receptor domain"/>
    <property type="match status" value="1"/>
</dbReference>
<dbReference type="Gene3D" id="3.80.10.10">
    <property type="entry name" value="Ribonuclease Inhibitor"/>
    <property type="match status" value="1"/>
</dbReference>
<feature type="transmembrane region" description="Helical" evidence="1">
    <location>
        <begin position="477"/>
        <end position="499"/>
    </location>
</feature>
<keyword evidence="1" id="KW-1133">Transmembrane helix</keyword>
<name>A0A9W9Z251_9CNID</name>
<keyword evidence="3" id="KW-1185">Reference proteome</keyword>
<dbReference type="SMART" id="SM01411">
    <property type="entry name" value="Ephrin_rec_like"/>
    <property type="match status" value="3"/>
</dbReference>
<dbReference type="EMBL" id="MU826830">
    <property type="protein sequence ID" value="KAJ7373625.1"/>
    <property type="molecule type" value="Genomic_DNA"/>
</dbReference>
<feature type="transmembrane region" description="Helical" evidence="1">
    <location>
        <begin position="420"/>
        <end position="442"/>
    </location>
</feature>
<dbReference type="SUPFAM" id="SSF52058">
    <property type="entry name" value="L domain-like"/>
    <property type="match status" value="1"/>
</dbReference>
<organism evidence="2 3">
    <name type="scientific">Desmophyllum pertusum</name>
    <dbReference type="NCBI Taxonomy" id="174260"/>
    <lineage>
        <taxon>Eukaryota</taxon>
        <taxon>Metazoa</taxon>
        <taxon>Cnidaria</taxon>
        <taxon>Anthozoa</taxon>
        <taxon>Hexacorallia</taxon>
        <taxon>Scleractinia</taxon>
        <taxon>Caryophylliina</taxon>
        <taxon>Caryophylliidae</taxon>
        <taxon>Desmophyllum</taxon>
    </lineage>
</organism>
<reference evidence="2" key="1">
    <citation type="submission" date="2023-01" db="EMBL/GenBank/DDBJ databases">
        <title>Genome assembly of the deep-sea coral Lophelia pertusa.</title>
        <authorList>
            <person name="Herrera S."/>
            <person name="Cordes E."/>
        </authorList>
    </citation>
    <scope>NUCLEOTIDE SEQUENCE</scope>
    <source>
        <strain evidence="2">USNM1676648</strain>
        <tissue evidence="2">Polyp</tissue>
    </source>
</reference>
<comment type="caution">
    <text evidence="2">The sequence shown here is derived from an EMBL/GenBank/DDBJ whole genome shotgun (WGS) entry which is preliminary data.</text>
</comment>
<dbReference type="InterPro" id="IPR009030">
    <property type="entry name" value="Growth_fac_rcpt_cys_sf"/>
</dbReference>
<proteinExistence type="predicted"/>
<dbReference type="PANTHER" id="PTHR11319:SF35">
    <property type="entry name" value="OUTER MEMBRANE PROTEIN PMPC-RELATED"/>
    <property type="match status" value="1"/>
</dbReference>
<dbReference type="InterPro" id="IPR001611">
    <property type="entry name" value="Leu-rich_rpt"/>
</dbReference>